<gene>
    <name evidence="1" type="ORF">ANE_LOCUS10028</name>
</gene>
<proteinExistence type="predicted"/>
<organism evidence="1 2">
    <name type="scientific">Arabis nemorensis</name>
    <dbReference type="NCBI Taxonomy" id="586526"/>
    <lineage>
        <taxon>Eukaryota</taxon>
        <taxon>Viridiplantae</taxon>
        <taxon>Streptophyta</taxon>
        <taxon>Embryophyta</taxon>
        <taxon>Tracheophyta</taxon>
        <taxon>Spermatophyta</taxon>
        <taxon>Magnoliopsida</taxon>
        <taxon>eudicotyledons</taxon>
        <taxon>Gunneridae</taxon>
        <taxon>Pentapetalae</taxon>
        <taxon>rosids</taxon>
        <taxon>malvids</taxon>
        <taxon>Brassicales</taxon>
        <taxon>Brassicaceae</taxon>
        <taxon>Arabideae</taxon>
        <taxon>Arabis</taxon>
    </lineage>
</organism>
<name>A0A565BDB9_9BRAS</name>
<reference evidence="1" key="1">
    <citation type="submission" date="2019-07" db="EMBL/GenBank/DDBJ databases">
        <authorList>
            <person name="Dittberner H."/>
        </authorList>
    </citation>
    <scope>NUCLEOTIDE SEQUENCE [LARGE SCALE GENOMIC DNA]</scope>
</reference>
<evidence type="ECO:0000313" key="1">
    <source>
        <dbReference type="EMBL" id="VVA99583.1"/>
    </source>
</evidence>
<dbReference type="Proteomes" id="UP000489600">
    <property type="component" value="Unassembled WGS sequence"/>
</dbReference>
<dbReference type="AlphaFoldDB" id="A0A565BDB9"/>
<sequence length="126" mass="13526">MNQVYKVGIASHGENPAMVTLSIEKKCLIVHLVETMQNGPIQGRFADFLANDSIGFVSSGPLTMGALALHGYSDALQPDDVDEEEPTFADLAELVVGSRIELDPVVAAGDWTVWPLTNDQVLLTST</sequence>
<keyword evidence="2" id="KW-1185">Reference proteome</keyword>
<accession>A0A565BDB9</accession>
<protein>
    <submittedName>
        <fullName evidence="1">Uncharacterized protein</fullName>
    </submittedName>
</protein>
<comment type="caution">
    <text evidence="1">The sequence shown here is derived from an EMBL/GenBank/DDBJ whole genome shotgun (WGS) entry which is preliminary data.</text>
</comment>
<evidence type="ECO:0000313" key="2">
    <source>
        <dbReference type="Proteomes" id="UP000489600"/>
    </source>
</evidence>
<dbReference type="EMBL" id="CABITT030000003">
    <property type="protein sequence ID" value="VVA99583.1"/>
    <property type="molecule type" value="Genomic_DNA"/>
</dbReference>